<organism evidence="8">
    <name type="scientific">Vanderwaltozyma polyspora (strain ATCC 22028 / DSM 70294 / BCRC 21397 / CBS 2163 / NBRC 10782 / NRRL Y-8283 / UCD 57-17)</name>
    <name type="common">Kluyveromyces polysporus</name>
    <dbReference type="NCBI Taxonomy" id="436907"/>
    <lineage>
        <taxon>Eukaryota</taxon>
        <taxon>Fungi</taxon>
        <taxon>Dikarya</taxon>
        <taxon>Ascomycota</taxon>
        <taxon>Saccharomycotina</taxon>
        <taxon>Saccharomycetes</taxon>
        <taxon>Saccharomycetales</taxon>
        <taxon>Saccharomycetaceae</taxon>
        <taxon>Vanderwaltozyma</taxon>
    </lineage>
</organism>
<dbReference type="FunFam" id="3.30.1440.10:FF:000001">
    <property type="entry name" value="50S ribosomal protein L5"/>
    <property type="match status" value="1"/>
</dbReference>
<dbReference type="AlphaFoldDB" id="A7TMM5"/>
<evidence type="ECO:0000259" key="6">
    <source>
        <dbReference type="Pfam" id="PF00673"/>
    </source>
</evidence>
<dbReference type="PhylomeDB" id="A7TMM5"/>
<feature type="domain" description="Large ribosomal subunit protein uL5 C-terminal" evidence="6">
    <location>
        <begin position="190"/>
        <end position="287"/>
    </location>
</feature>
<evidence type="ECO:0000313" key="7">
    <source>
        <dbReference type="EMBL" id="EDO16439.1"/>
    </source>
</evidence>
<dbReference type="InParanoid" id="A7TMM5"/>
<comment type="similarity">
    <text evidence="1">Belongs to the universal ribosomal protein uL5 family.</text>
</comment>
<dbReference type="SUPFAM" id="SSF55282">
    <property type="entry name" value="RL5-like"/>
    <property type="match status" value="1"/>
</dbReference>
<dbReference type="KEGG" id="vpo:Kpol_1066p3"/>
<dbReference type="eggNOG" id="KOG0398">
    <property type="taxonomic scope" value="Eukaryota"/>
</dbReference>
<protein>
    <recommendedName>
        <fullName evidence="4">Large ribosomal subunit protein uL5m</fullName>
    </recommendedName>
</protein>
<keyword evidence="2" id="KW-0689">Ribosomal protein</keyword>
<dbReference type="GO" id="GO:0005762">
    <property type="term" value="C:mitochondrial large ribosomal subunit"/>
    <property type="evidence" value="ECO:0007669"/>
    <property type="project" value="EnsemblFungi"/>
</dbReference>
<dbReference type="GO" id="GO:0006412">
    <property type="term" value="P:translation"/>
    <property type="evidence" value="ECO:0007669"/>
    <property type="project" value="InterPro"/>
</dbReference>
<dbReference type="Proteomes" id="UP000000267">
    <property type="component" value="Unassembled WGS sequence"/>
</dbReference>
<dbReference type="PANTHER" id="PTHR11994">
    <property type="entry name" value="60S RIBOSOMAL PROTEIN L11-RELATED"/>
    <property type="match status" value="1"/>
</dbReference>
<dbReference type="OrthoDB" id="539541at2759"/>
<accession>A7TMM5</accession>
<evidence type="ECO:0000256" key="2">
    <source>
        <dbReference type="ARBA" id="ARBA00022980"/>
    </source>
</evidence>
<evidence type="ECO:0000256" key="4">
    <source>
        <dbReference type="ARBA" id="ARBA00040368"/>
    </source>
</evidence>
<evidence type="ECO:0000256" key="1">
    <source>
        <dbReference type="ARBA" id="ARBA00008553"/>
    </source>
</evidence>
<evidence type="ECO:0000256" key="3">
    <source>
        <dbReference type="ARBA" id="ARBA00023274"/>
    </source>
</evidence>
<dbReference type="RefSeq" id="XP_001644297.1">
    <property type="nucleotide sequence ID" value="XM_001644247.1"/>
</dbReference>
<dbReference type="InterPro" id="IPR031309">
    <property type="entry name" value="Ribosomal_uL5_C"/>
</dbReference>
<proteinExistence type="inferred from homology"/>
<dbReference type="InterPro" id="IPR031310">
    <property type="entry name" value="Ribosomal_uL5_N"/>
</dbReference>
<name>A7TMM5_VANPO</name>
<dbReference type="OMA" id="HITIHTT"/>
<dbReference type="InterPro" id="IPR002132">
    <property type="entry name" value="Ribosomal_uL5"/>
</dbReference>
<dbReference type="STRING" id="436907.A7TMM5"/>
<dbReference type="Gene3D" id="3.30.1440.10">
    <property type="match status" value="1"/>
</dbReference>
<dbReference type="Pfam" id="PF00281">
    <property type="entry name" value="Ribosomal_L5"/>
    <property type="match status" value="1"/>
</dbReference>
<evidence type="ECO:0000259" key="5">
    <source>
        <dbReference type="Pfam" id="PF00281"/>
    </source>
</evidence>
<dbReference type="InterPro" id="IPR022803">
    <property type="entry name" value="Ribosomal_uL5_dom_sf"/>
</dbReference>
<sequence>MPGLLYGSVRCFSSTSLASKSACSIVKPVHHLVKIDKSKLTSRFPEMKYEKNDIRSPAFKPIAVAQDRGKEHYLNTLQPDLLLLNYSHGAKVEEGLKTRQWDGTSPYHINRKARLPRGSKAQLPNINVIDWKNIPQLDNIVLNCYVSEAKDNSLLAISAALQLQQITGVKPNAIYSKSDVPNWKLRKGRQMGAKVVLKGRPMYQFLSTLTEIVMPRIREYKGINESSGSRFGSVSLGLSSEDVKFFPEIDLNQDLWPATFGMHINFNTTAQNDLQAKSVISGFQVPFNNSPKEV</sequence>
<dbReference type="FunCoup" id="A7TMM5">
    <property type="interactions" value="673"/>
</dbReference>
<evidence type="ECO:0000313" key="8">
    <source>
        <dbReference type="Proteomes" id="UP000000267"/>
    </source>
</evidence>
<keyword evidence="8" id="KW-1185">Reference proteome</keyword>
<dbReference type="Pfam" id="PF00673">
    <property type="entry name" value="Ribosomal_L5_C"/>
    <property type="match status" value="1"/>
</dbReference>
<dbReference type="GO" id="GO:0003735">
    <property type="term" value="F:structural constituent of ribosome"/>
    <property type="evidence" value="ECO:0007669"/>
    <property type="project" value="EnsemblFungi"/>
</dbReference>
<dbReference type="GeneID" id="5544616"/>
<dbReference type="EMBL" id="DS480424">
    <property type="protein sequence ID" value="EDO16439.1"/>
    <property type="molecule type" value="Genomic_DNA"/>
</dbReference>
<dbReference type="HOGENOM" id="CLU_061015_1_1_1"/>
<keyword evidence="3" id="KW-0687">Ribonucleoprotein</keyword>
<gene>
    <name evidence="7" type="ORF">Kpol_1066p3</name>
</gene>
<feature type="domain" description="Large ribosomal subunit protein uL5 N-terminal" evidence="5">
    <location>
        <begin position="133"/>
        <end position="186"/>
    </location>
</feature>
<reference evidence="7 8" key="1">
    <citation type="journal article" date="2007" name="Proc. Natl. Acad. Sci. U.S.A.">
        <title>Independent sorting-out of thousands of duplicated gene pairs in two yeast species descended from a whole-genome duplication.</title>
        <authorList>
            <person name="Scannell D.R."/>
            <person name="Frank A.C."/>
            <person name="Conant G.C."/>
            <person name="Byrne K.P."/>
            <person name="Woolfit M."/>
            <person name="Wolfe K.H."/>
        </authorList>
    </citation>
    <scope>NUCLEOTIDE SEQUENCE [LARGE SCALE GENOMIC DNA]</scope>
    <source>
        <strain evidence="8">ATCC 22028 / DSM 70294 / BCRC 21397 / CBS 2163 / NBRC 10782 / NRRL Y-8283 / UCD 57-17</strain>
    </source>
</reference>